<dbReference type="AlphaFoldDB" id="A0A168HJV3"/>
<gene>
    <name evidence="1" type="ORF">MUCCIDRAFT_115116</name>
</gene>
<dbReference type="Proteomes" id="UP000077051">
    <property type="component" value="Unassembled WGS sequence"/>
</dbReference>
<name>A0A168HJV3_MUCCL</name>
<dbReference type="VEuPathDB" id="FungiDB:MUCCIDRAFT_115116"/>
<accession>A0A168HJV3</accession>
<proteinExistence type="predicted"/>
<dbReference type="EMBL" id="AMYB01000009">
    <property type="protein sequence ID" value="OAC98872.1"/>
    <property type="molecule type" value="Genomic_DNA"/>
</dbReference>
<evidence type="ECO:0000313" key="1">
    <source>
        <dbReference type="EMBL" id="OAC98872.1"/>
    </source>
</evidence>
<sequence length="196" mass="22647">MTRFTGSIKGKHFWWSQAMYVLDDNRALNDDGHARQVGEDIDEVVLGAFADQRRGNATMRFRGIVYTDTVGVSILKTDVDTTATILRRANTIHEEEEFADHIQEDLAMVDDPEQPDRLAVLNANNAVLIDAAGRRDTKYGIHERHTRNRKSMFRFTRNQRNAICRVKRYRAIRRRARIEIVNINEKYLSASPSKKN</sequence>
<evidence type="ECO:0000313" key="2">
    <source>
        <dbReference type="Proteomes" id="UP000077051"/>
    </source>
</evidence>
<organism evidence="1 2">
    <name type="scientific">Mucor lusitanicus CBS 277.49</name>
    <dbReference type="NCBI Taxonomy" id="747725"/>
    <lineage>
        <taxon>Eukaryota</taxon>
        <taxon>Fungi</taxon>
        <taxon>Fungi incertae sedis</taxon>
        <taxon>Mucoromycota</taxon>
        <taxon>Mucoromycotina</taxon>
        <taxon>Mucoromycetes</taxon>
        <taxon>Mucorales</taxon>
        <taxon>Mucorineae</taxon>
        <taxon>Mucoraceae</taxon>
        <taxon>Mucor</taxon>
    </lineage>
</organism>
<reference evidence="1 2" key="1">
    <citation type="submission" date="2015-06" db="EMBL/GenBank/DDBJ databases">
        <title>Expansion of signal transduction pathways in fungi by whole-genome duplication.</title>
        <authorList>
            <consortium name="DOE Joint Genome Institute"/>
            <person name="Corrochano L.M."/>
            <person name="Kuo A."/>
            <person name="Marcet-Houben M."/>
            <person name="Polaino S."/>
            <person name="Salamov A."/>
            <person name="Villalobos J.M."/>
            <person name="Alvarez M.I."/>
            <person name="Avalos J."/>
            <person name="Benito E.P."/>
            <person name="Benoit I."/>
            <person name="Burger G."/>
            <person name="Camino L.P."/>
            <person name="Canovas D."/>
            <person name="Cerda-Olmedo E."/>
            <person name="Cheng J.-F."/>
            <person name="Dominguez A."/>
            <person name="Elias M."/>
            <person name="Eslava A.P."/>
            <person name="Glaser F."/>
            <person name="Grimwood J."/>
            <person name="Gutierrez G."/>
            <person name="Heitman J."/>
            <person name="Henrissat B."/>
            <person name="Iturriaga E.A."/>
            <person name="Lang B.F."/>
            <person name="Lavin J.L."/>
            <person name="Lee S."/>
            <person name="Li W."/>
            <person name="Lindquist E."/>
            <person name="Lopez-Garcia S."/>
            <person name="Luque E.M."/>
            <person name="Marcos A.T."/>
            <person name="Martin J."/>
            <person name="Mccluskey K."/>
            <person name="Medina H.R."/>
            <person name="Miralles-Duran A."/>
            <person name="Miyazaki A."/>
            <person name="Munoz-Torres E."/>
            <person name="Oguiza J.A."/>
            <person name="Ohm R."/>
            <person name="Olmedo M."/>
            <person name="Orejas M."/>
            <person name="Ortiz-Castellanos L."/>
            <person name="Pisabarro A.G."/>
            <person name="Rodriguez-Romero J."/>
            <person name="Ruiz-Herrera J."/>
            <person name="Ruiz-Vazquez R."/>
            <person name="Sanz C."/>
            <person name="Schackwitz W."/>
            <person name="Schmutz J."/>
            <person name="Shahriari M."/>
            <person name="Shelest E."/>
            <person name="Silva-Franco F."/>
            <person name="Soanes D."/>
            <person name="Syed K."/>
            <person name="Tagua V.G."/>
            <person name="Talbot N.J."/>
            <person name="Thon M."/>
            <person name="De Vries R.P."/>
            <person name="Wiebenga A."/>
            <person name="Yadav J.S."/>
            <person name="Braun E.L."/>
            <person name="Baker S."/>
            <person name="Garre V."/>
            <person name="Horwitz B."/>
            <person name="Torres-Martinez S."/>
            <person name="Idnurm A."/>
            <person name="Herrera-Estrella A."/>
            <person name="Gabaldon T."/>
            <person name="Grigoriev I.V."/>
        </authorList>
    </citation>
    <scope>NUCLEOTIDE SEQUENCE [LARGE SCALE GENOMIC DNA]</scope>
    <source>
        <strain evidence="1 2">CBS 277.49</strain>
    </source>
</reference>
<comment type="caution">
    <text evidence="1">The sequence shown here is derived from an EMBL/GenBank/DDBJ whole genome shotgun (WGS) entry which is preliminary data.</text>
</comment>
<keyword evidence="2" id="KW-1185">Reference proteome</keyword>
<protein>
    <submittedName>
        <fullName evidence="1">Uncharacterized protein</fullName>
    </submittedName>
</protein>